<proteinExistence type="predicted"/>
<feature type="non-terminal residue" evidence="3">
    <location>
        <position position="1"/>
    </location>
</feature>
<keyword evidence="2" id="KW-0812">Transmembrane</keyword>
<feature type="transmembrane region" description="Helical" evidence="2">
    <location>
        <begin position="62"/>
        <end position="88"/>
    </location>
</feature>
<gene>
    <name evidence="3" type="ORF">Ciccas_010644</name>
</gene>
<dbReference type="Proteomes" id="UP001626550">
    <property type="component" value="Unassembled WGS sequence"/>
</dbReference>
<evidence type="ECO:0000256" key="1">
    <source>
        <dbReference type="SAM" id="MobiDB-lite"/>
    </source>
</evidence>
<evidence type="ECO:0000313" key="4">
    <source>
        <dbReference type="Proteomes" id="UP001626550"/>
    </source>
</evidence>
<accession>A0ABD2PTJ0</accession>
<comment type="caution">
    <text evidence="3">The sequence shown here is derived from an EMBL/GenBank/DDBJ whole genome shotgun (WGS) entry which is preliminary data.</text>
</comment>
<keyword evidence="2" id="KW-1133">Transmembrane helix</keyword>
<feature type="region of interest" description="Disordered" evidence="1">
    <location>
        <begin position="158"/>
        <end position="177"/>
    </location>
</feature>
<evidence type="ECO:0000256" key="2">
    <source>
        <dbReference type="SAM" id="Phobius"/>
    </source>
</evidence>
<evidence type="ECO:0000313" key="3">
    <source>
        <dbReference type="EMBL" id="KAL3310785.1"/>
    </source>
</evidence>
<dbReference type="AlphaFoldDB" id="A0ABD2PTJ0"/>
<keyword evidence="4" id="KW-1185">Reference proteome</keyword>
<keyword evidence="2" id="KW-0472">Membrane</keyword>
<evidence type="ECO:0008006" key="5">
    <source>
        <dbReference type="Google" id="ProtNLM"/>
    </source>
</evidence>
<dbReference type="EMBL" id="JBJKFK010002654">
    <property type="protein sequence ID" value="KAL3310785.1"/>
    <property type="molecule type" value="Genomic_DNA"/>
</dbReference>
<protein>
    <recommendedName>
        <fullName evidence="5">XK-related protein</fullName>
    </recommendedName>
</protein>
<feature type="transmembrane region" description="Helical" evidence="2">
    <location>
        <begin position="35"/>
        <end position="56"/>
    </location>
</feature>
<name>A0ABD2PTJ0_9PLAT</name>
<sequence length="214" mass="23595">TLTGADAFWQDVSTACAGWWDFLNGGLSRTRMRYLFFYFLFYGTNVTLIVIWYFNFQQTATWYYFPAVMVISISQVGGFILLQVYLVLFASSKRGTSICGICCYDSLDGGKAEASSRVAKSQSTSVHNGSVSQNVPSSASLRDSVFGINSGLQAAKPISGRRSANHSHAGSSSLHGPVAKYNAQRLSRQELSAIHEVDHSSLTAEDYHRPHRQK</sequence>
<organism evidence="3 4">
    <name type="scientific">Cichlidogyrus casuarinus</name>
    <dbReference type="NCBI Taxonomy" id="1844966"/>
    <lineage>
        <taxon>Eukaryota</taxon>
        <taxon>Metazoa</taxon>
        <taxon>Spiralia</taxon>
        <taxon>Lophotrochozoa</taxon>
        <taxon>Platyhelminthes</taxon>
        <taxon>Monogenea</taxon>
        <taxon>Monopisthocotylea</taxon>
        <taxon>Dactylogyridea</taxon>
        <taxon>Ancyrocephalidae</taxon>
        <taxon>Cichlidogyrus</taxon>
    </lineage>
</organism>
<reference evidence="3 4" key="1">
    <citation type="submission" date="2024-11" db="EMBL/GenBank/DDBJ databases">
        <title>Adaptive evolution of stress response genes in parasites aligns with host niche diversity.</title>
        <authorList>
            <person name="Hahn C."/>
            <person name="Resl P."/>
        </authorList>
    </citation>
    <scope>NUCLEOTIDE SEQUENCE [LARGE SCALE GENOMIC DNA]</scope>
    <source>
        <strain evidence="3">EGGRZ-B1_66</strain>
        <tissue evidence="3">Body</tissue>
    </source>
</reference>